<comment type="similarity">
    <text evidence="7 8">Belongs to the PINc/VapC protein family.</text>
</comment>
<comment type="function">
    <text evidence="8">Toxic component of a toxin-antitoxin (TA) system. An RNase.</text>
</comment>
<name>A0A6N4DIK9_9GAMM</name>
<evidence type="ECO:0000256" key="3">
    <source>
        <dbReference type="ARBA" id="ARBA00022722"/>
    </source>
</evidence>
<protein>
    <recommendedName>
        <fullName evidence="8">Ribonuclease VapC</fullName>
        <shortName evidence="8">RNase VapC</shortName>
        <ecNumber evidence="8">3.1.-.-</ecNumber>
    </recommendedName>
    <alternativeName>
        <fullName evidence="8">Toxin VapC</fullName>
    </alternativeName>
</protein>
<dbReference type="GO" id="GO:0016787">
    <property type="term" value="F:hydrolase activity"/>
    <property type="evidence" value="ECO:0007669"/>
    <property type="project" value="UniProtKB-KW"/>
</dbReference>
<dbReference type="InterPro" id="IPR029060">
    <property type="entry name" value="PIN-like_dom_sf"/>
</dbReference>
<dbReference type="AlphaFoldDB" id="A0A6N4DIK9"/>
<feature type="binding site" evidence="8">
    <location>
        <position position="99"/>
    </location>
    <ligand>
        <name>Mg(2+)</name>
        <dbReference type="ChEBI" id="CHEBI:18420"/>
    </ligand>
</feature>
<dbReference type="CDD" id="cd18745">
    <property type="entry name" value="PIN_VapC4-5_FitB-like"/>
    <property type="match status" value="1"/>
</dbReference>
<evidence type="ECO:0000259" key="9">
    <source>
        <dbReference type="Pfam" id="PF01850"/>
    </source>
</evidence>
<organism evidence="10 11">
    <name type="scientific">Pseudidiomarina aestuarii</name>
    <dbReference type="NCBI Taxonomy" id="624146"/>
    <lineage>
        <taxon>Bacteria</taxon>
        <taxon>Pseudomonadati</taxon>
        <taxon>Pseudomonadota</taxon>
        <taxon>Gammaproteobacteria</taxon>
        <taxon>Alteromonadales</taxon>
        <taxon>Idiomarinaceae</taxon>
        <taxon>Pseudidiomarina</taxon>
    </lineage>
</organism>
<evidence type="ECO:0000256" key="7">
    <source>
        <dbReference type="ARBA" id="ARBA00038093"/>
    </source>
</evidence>
<reference evidence="10 11" key="1">
    <citation type="submission" date="2018-03" db="EMBL/GenBank/DDBJ databases">
        <title>Cross-interface Injection: A General Nanoliter Liquid Handling Method Applied to Single Cells Genome Amplification Automated Nanoliter Liquid Handling Applied to Single Cell Multiple Displacement Amplification.</title>
        <authorList>
            <person name="Yun J."/>
            <person name="Xu P."/>
            <person name="Xu J."/>
            <person name="Dai X."/>
            <person name="Wang Y."/>
            <person name="Zheng X."/>
            <person name="Cao C."/>
            <person name="Yi Q."/>
            <person name="Zhu Y."/>
            <person name="Wang L."/>
            <person name="Dong Z."/>
            <person name="Huang Y."/>
            <person name="Huang L."/>
            <person name="Du W."/>
        </authorList>
    </citation>
    <scope>NUCLEOTIDE SEQUENCE [LARGE SCALE GENOMIC DNA]</scope>
    <source>
        <strain evidence="10 11">A9-4</strain>
    </source>
</reference>
<dbReference type="InterPro" id="IPR050556">
    <property type="entry name" value="Type_II_TA_system_RNase"/>
</dbReference>
<dbReference type="GO" id="GO:0000287">
    <property type="term" value="F:magnesium ion binding"/>
    <property type="evidence" value="ECO:0007669"/>
    <property type="project" value="UniProtKB-UniRule"/>
</dbReference>
<evidence type="ECO:0000256" key="5">
    <source>
        <dbReference type="ARBA" id="ARBA00022801"/>
    </source>
</evidence>
<comment type="caution">
    <text evidence="10">The sequence shown here is derived from an EMBL/GenBank/DDBJ whole genome shotgun (WGS) entry which is preliminary data.</text>
</comment>
<feature type="binding site" evidence="8">
    <location>
        <position position="8"/>
    </location>
    <ligand>
        <name>Mg(2+)</name>
        <dbReference type="ChEBI" id="CHEBI:18420"/>
    </ligand>
</feature>
<dbReference type="NCBIfam" id="NF010285">
    <property type="entry name" value="PRK13725.1"/>
    <property type="match status" value="1"/>
</dbReference>
<comment type="cofactor">
    <cofactor evidence="1 8">
        <name>Mg(2+)</name>
        <dbReference type="ChEBI" id="CHEBI:18420"/>
    </cofactor>
</comment>
<evidence type="ECO:0000256" key="1">
    <source>
        <dbReference type="ARBA" id="ARBA00001946"/>
    </source>
</evidence>
<proteinExistence type="inferred from homology"/>
<keyword evidence="4 8" id="KW-0479">Metal-binding</keyword>
<dbReference type="InterPro" id="IPR022907">
    <property type="entry name" value="VapC_family"/>
</dbReference>
<keyword evidence="2 8" id="KW-1277">Toxin-antitoxin system</keyword>
<feature type="domain" description="PIN" evidence="9">
    <location>
        <begin position="5"/>
        <end position="126"/>
    </location>
</feature>
<dbReference type="Proteomes" id="UP000241514">
    <property type="component" value="Unassembled WGS sequence"/>
</dbReference>
<keyword evidence="6 8" id="KW-0460">Magnesium</keyword>
<dbReference type="Gene3D" id="3.40.50.1010">
    <property type="entry name" value="5'-nuclease"/>
    <property type="match status" value="1"/>
</dbReference>
<dbReference type="GO" id="GO:0004540">
    <property type="term" value="F:RNA nuclease activity"/>
    <property type="evidence" value="ECO:0007669"/>
    <property type="project" value="InterPro"/>
</dbReference>
<dbReference type="InterPro" id="IPR002716">
    <property type="entry name" value="PIN_dom"/>
</dbReference>
<dbReference type="HAMAP" id="MF_00265">
    <property type="entry name" value="VapC_Nob1"/>
    <property type="match status" value="1"/>
</dbReference>
<dbReference type="Pfam" id="PF01850">
    <property type="entry name" value="PIN"/>
    <property type="match status" value="1"/>
</dbReference>
<keyword evidence="3 8" id="KW-0540">Nuclease</keyword>
<dbReference type="PANTHER" id="PTHR33653:SF1">
    <property type="entry name" value="RIBONUCLEASE VAPC2"/>
    <property type="match status" value="1"/>
</dbReference>
<evidence type="ECO:0000256" key="4">
    <source>
        <dbReference type="ARBA" id="ARBA00022723"/>
    </source>
</evidence>
<dbReference type="PANTHER" id="PTHR33653">
    <property type="entry name" value="RIBONUCLEASE VAPC2"/>
    <property type="match status" value="1"/>
</dbReference>
<evidence type="ECO:0000256" key="6">
    <source>
        <dbReference type="ARBA" id="ARBA00022842"/>
    </source>
</evidence>
<dbReference type="GO" id="GO:0090729">
    <property type="term" value="F:toxin activity"/>
    <property type="evidence" value="ECO:0007669"/>
    <property type="project" value="UniProtKB-KW"/>
</dbReference>
<evidence type="ECO:0000313" key="10">
    <source>
        <dbReference type="EMBL" id="PTB89192.1"/>
    </source>
</evidence>
<gene>
    <name evidence="8" type="primary">vapC</name>
    <name evidence="10" type="ORF">C9928_04335</name>
</gene>
<accession>A0A6N4DIK9</accession>
<keyword evidence="5 8" id="KW-0378">Hydrolase</keyword>
<dbReference type="EC" id="3.1.-.-" evidence="8"/>
<dbReference type="SUPFAM" id="SSF88723">
    <property type="entry name" value="PIN domain-like"/>
    <property type="match status" value="1"/>
</dbReference>
<sequence length="149" mass="16724">MNLRYLLDTNICIYIMKNRPMHLAPIFAQHARELCISSITVMELEYGVACSQQQVSNAEKLAGFLSRLTILDFDSAAAEHAARIRAHLRQCGTPIGAYDALIAGHARSLGLTVVTNDVREFERVPGLMFENWLQQPPQSQLNEPIPAYR</sequence>
<keyword evidence="8" id="KW-0800">Toxin</keyword>
<dbReference type="EMBL" id="PYVG01000019">
    <property type="protein sequence ID" value="PTB89192.1"/>
    <property type="molecule type" value="Genomic_DNA"/>
</dbReference>
<evidence type="ECO:0000256" key="8">
    <source>
        <dbReference type="HAMAP-Rule" id="MF_00265"/>
    </source>
</evidence>
<evidence type="ECO:0000256" key="2">
    <source>
        <dbReference type="ARBA" id="ARBA00022649"/>
    </source>
</evidence>
<evidence type="ECO:0000313" key="11">
    <source>
        <dbReference type="Proteomes" id="UP000241514"/>
    </source>
</evidence>